<name>A0A1P8KQK0_9BACT</name>
<organism evidence="4 5">
    <name type="scientific">Poseidonibacter parvus</name>
    <dbReference type="NCBI Taxonomy" id="1850254"/>
    <lineage>
        <taxon>Bacteria</taxon>
        <taxon>Pseudomonadati</taxon>
        <taxon>Campylobacterota</taxon>
        <taxon>Epsilonproteobacteria</taxon>
        <taxon>Campylobacterales</taxon>
        <taxon>Arcobacteraceae</taxon>
        <taxon>Poseidonibacter</taxon>
    </lineage>
</organism>
<dbReference type="RefSeq" id="WP_076088937.1">
    <property type="nucleotide sequence ID" value="NZ_CP019070.1"/>
</dbReference>
<evidence type="ECO:0000256" key="2">
    <source>
        <dbReference type="SAM" id="Phobius"/>
    </source>
</evidence>
<evidence type="ECO:0000256" key="3">
    <source>
        <dbReference type="SAM" id="SignalP"/>
    </source>
</evidence>
<feature type="repeat" description="TPR" evidence="1">
    <location>
        <begin position="57"/>
        <end position="90"/>
    </location>
</feature>
<feature type="transmembrane region" description="Helical" evidence="2">
    <location>
        <begin position="233"/>
        <end position="256"/>
    </location>
</feature>
<keyword evidence="5" id="KW-1185">Reference proteome</keyword>
<keyword evidence="2" id="KW-1133">Transmembrane helix</keyword>
<dbReference type="AlphaFoldDB" id="A0A1P8KQK0"/>
<evidence type="ECO:0000313" key="5">
    <source>
        <dbReference type="Proteomes" id="UP000186074"/>
    </source>
</evidence>
<dbReference type="InterPro" id="IPR011990">
    <property type="entry name" value="TPR-like_helical_dom_sf"/>
</dbReference>
<dbReference type="KEGG" id="alp:LPB137_13450"/>
<keyword evidence="3" id="KW-0732">Signal</keyword>
<gene>
    <name evidence="4" type="ORF">LPB137_13450</name>
</gene>
<keyword evidence="2" id="KW-0812">Transmembrane</keyword>
<dbReference type="Proteomes" id="UP000186074">
    <property type="component" value="Chromosome"/>
</dbReference>
<dbReference type="InterPro" id="IPR019734">
    <property type="entry name" value="TPR_rpt"/>
</dbReference>
<sequence length="322" mass="37267">MKILLILFLSLGLFASDKHLSSDIRAEVFAQNLVDAGEYKKAKIFLAKAKAKYPKSESLWMFSATVAYELKDFDEAKINFIKTLEINPKNEQASAFKEIIAKQESALENKTLEDIFAYLNDKGIDFLSIFLAFLGGEIIARKYSKCRSIDERNIAKQFKFKDELTSSNIDRWAFATKNYICFRSAPSFCSFLHLLIVFLISCSLLIFFLLFELLSGVHLLSSIPLSHMGTSQLWIYILENFAIFVCITVFLQIWMYSSHLKDSSEKVEIELSQYLETLSSENKLDKLYELIKEFKELNISEESLISELLSDECKEKIRYFYR</sequence>
<dbReference type="STRING" id="1850254.LPB137_13450"/>
<evidence type="ECO:0000313" key="4">
    <source>
        <dbReference type="EMBL" id="APW66793.1"/>
    </source>
</evidence>
<keyword evidence="2" id="KW-0472">Membrane</keyword>
<feature type="chain" id="PRO_5012840050" evidence="3">
    <location>
        <begin position="16"/>
        <end position="322"/>
    </location>
</feature>
<accession>A0A1P8KQK0</accession>
<reference evidence="4 5" key="1">
    <citation type="submission" date="2017-01" db="EMBL/GenBank/DDBJ databases">
        <title>Genome sequencing of Arcobacter sp. LPB0137.</title>
        <authorList>
            <person name="Lee G.-W."/>
            <person name="Yi H."/>
        </authorList>
    </citation>
    <scope>NUCLEOTIDE SEQUENCE [LARGE SCALE GENOMIC DNA]</scope>
    <source>
        <strain evidence="4 5">LPB0137</strain>
    </source>
</reference>
<feature type="signal peptide" evidence="3">
    <location>
        <begin position="1"/>
        <end position="15"/>
    </location>
</feature>
<dbReference type="SUPFAM" id="SSF48452">
    <property type="entry name" value="TPR-like"/>
    <property type="match status" value="1"/>
</dbReference>
<feature type="transmembrane region" description="Helical" evidence="2">
    <location>
        <begin position="123"/>
        <end position="140"/>
    </location>
</feature>
<protein>
    <submittedName>
        <fullName evidence="4">Uncharacterized protein</fullName>
    </submittedName>
</protein>
<feature type="transmembrane region" description="Helical" evidence="2">
    <location>
        <begin position="191"/>
        <end position="213"/>
    </location>
</feature>
<dbReference type="PROSITE" id="PS50005">
    <property type="entry name" value="TPR"/>
    <property type="match status" value="1"/>
</dbReference>
<dbReference type="EMBL" id="CP019070">
    <property type="protein sequence ID" value="APW66793.1"/>
    <property type="molecule type" value="Genomic_DNA"/>
</dbReference>
<dbReference type="Gene3D" id="1.25.40.10">
    <property type="entry name" value="Tetratricopeptide repeat domain"/>
    <property type="match status" value="1"/>
</dbReference>
<proteinExistence type="predicted"/>
<evidence type="ECO:0000256" key="1">
    <source>
        <dbReference type="PROSITE-ProRule" id="PRU00339"/>
    </source>
</evidence>
<keyword evidence="1" id="KW-0802">TPR repeat</keyword>